<dbReference type="EMBL" id="FWPT01000014">
    <property type="protein sequence ID" value="SMA50636.1"/>
    <property type="molecule type" value="Genomic_DNA"/>
</dbReference>
<dbReference type="OrthoDB" id="6628719at2"/>
<dbReference type="RefSeq" id="WP_087113075.1">
    <property type="nucleotide sequence ID" value="NZ_CBCSCN010000017.1"/>
</dbReference>
<reference evidence="1 2" key="1">
    <citation type="submission" date="2017-03" db="EMBL/GenBank/DDBJ databases">
        <authorList>
            <person name="Afonso C.L."/>
            <person name="Miller P.J."/>
            <person name="Scott M.A."/>
            <person name="Spackman E."/>
            <person name="Goraichik I."/>
            <person name="Dimitrov K.M."/>
            <person name="Suarez D.L."/>
            <person name="Swayne D.E."/>
        </authorList>
    </citation>
    <scope>NUCLEOTIDE SEQUENCE [LARGE SCALE GENOMIC DNA]</scope>
    <source>
        <strain evidence="1">SB41UT1</strain>
    </source>
</reference>
<sequence length="183" mass="20623">MQLLSIKSIQQKLDLEFSHLEPMVTGLTLKNAHSVPQTERAESSINVILSNQFKEFLSLYSLDEFTLGPIAFSNSGDYIKELMEYNDTRWWGDGDRPSQKIMIANSDPYAIIMDQSTQAIYSFDAEIGLASLQKIANNFDSFIRSLGTCLLDNDPSNQPDKKAKEISTSAGSRSLEFWKLLLE</sequence>
<gene>
    <name evidence="1" type="ORF">EHSB41UT_04453</name>
</gene>
<dbReference type="Proteomes" id="UP000196573">
    <property type="component" value="Unassembled WGS sequence"/>
</dbReference>
<dbReference type="AlphaFoldDB" id="A0A1X7AQQ8"/>
<accession>A0A1X7AQQ8</accession>
<dbReference type="Gene3D" id="3.40.1580.10">
    <property type="entry name" value="SMI1/KNR4-like"/>
    <property type="match status" value="1"/>
</dbReference>
<evidence type="ECO:0000313" key="1">
    <source>
        <dbReference type="EMBL" id="SMA50636.1"/>
    </source>
</evidence>
<protein>
    <recommendedName>
        <fullName evidence="3">SMI1 / KNR4 family protein</fullName>
    </recommendedName>
</protein>
<evidence type="ECO:0000313" key="2">
    <source>
        <dbReference type="Proteomes" id="UP000196573"/>
    </source>
</evidence>
<evidence type="ECO:0008006" key="3">
    <source>
        <dbReference type="Google" id="ProtNLM"/>
    </source>
</evidence>
<name>A0A1X7AQQ8_9GAMM</name>
<organism evidence="1 2">
    <name type="scientific">Parendozoicomonas haliclonae</name>
    <dbReference type="NCBI Taxonomy" id="1960125"/>
    <lineage>
        <taxon>Bacteria</taxon>
        <taxon>Pseudomonadati</taxon>
        <taxon>Pseudomonadota</taxon>
        <taxon>Gammaproteobacteria</taxon>
        <taxon>Oceanospirillales</taxon>
        <taxon>Endozoicomonadaceae</taxon>
        <taxon>Parendozoicomonas</taxon>
    </lineage>
</organism>
<keyword evidence="2" id="KW-1185">Reference proteome</keyword>
<dbReference type="InterPro" id="IPR037883">
    <property type="entry name" value="Knr4/Smi1-like_sf"/>
</dbReference>
<proteinExistence type="predicted"/>
<dbReference type="SUPFAM" id="SSF160631">
    <property type="entry name" value="SMI1/KNR4-like"/>
    <property type="match status" value="1"/>
</dbReference>